<dbReference type="Proteomes" id="UP000770661">
    <property type="component" value="Unassembled WGS sequence"/>
</dbReference>
<feature type="transmembrane region" description="Helical" evidence="11">
    <location>
        <begin position="49"/>
        <end position="67"/>
    </location>
</feature>
<keyword evidence="5 10" id="KW-0769">Symport</keyword>
<comment type="caution">
    <text evidence="12">The sequence shown here is derived from an EMBL/GenBank/DDBJ whole genome shotgun (WGS) entry which is preliminary data.</text>
</comment>
<feature type="transmembrane region" description="Helical" evidence="11">
    <location>
        <begin position="365"/>
        <end position="386"/>
    </location>
</feature>
<keyword evidence="9" id="KW-1015">Disulfide bond</keyword>
<feature type="binding site" evidence="8">
    <location>
        <position position="29"/>
    </location>
    <ligand>
        <name>Na(+)</name>
        <dbReference type="ChEBI" id="CHEBI:29101"/>
        <label>1</label>
    </ligand>
</feature>
<keyword evidence="8" id="KW-0915">Sodium</keyword>
<feature type="transmembrane region" description="Helical" evidence="11">
    <location>
        <begin position="20"/>
        <end position="37"/>
    </location>
</feature>
<proteinExistence type="inferred from homology"/>
<dbReference type="GO" id="GO:0005886">
    <property type="term" value="C:plasma membrane"/>
    <property type="evidence" value="ECO:0007669"/>
    <property type="project" value="TreeGrafter"/>
</dbReference>
<keyword evidence="7 11" id="KW-0472">Membrane</keyword>
<comment type="subcellular location">
    <subcellularLocation>
        <location evidence="1">Membrane</location>
        <topology evidence="1">Multi-pass membrane protein</topology>
    </subcellularLocation>
</comment>
<feature type="transmembrane region" description="Helical" evidence="11">
    <location>
        <begin position="276"/>
        <end position="300"/>
    </location>
</feature>
<dbReference type="InterPro" id="IPR000175">
    <property type="entry name" value="Na/ntran_symport"/>
</dbReference>
<evidence type="ECO:0000256" key="10">
    <source>
        <dbReference type="RuleBase" id="RU003732"/>
    </source>
</evidence>
<accession>A0A8J4Y5S5</accession>
<reference evidence="12" key="1">
    <citation type="submission" date="2020-07" db="EMBL/GenBank/DDBJ databases">
        <title>The High-quality genome of the commercially important snow crab, Chionoecetes opilio.</title>
        <authorList>
            <person name="Jeong J.-H."/>
            <person name="Ryu S."/>
        </authorList>
    </citation>
    <scope>NUCLEOTIDE SEQUENCE</scope>
    <source>
        <strain evidence="12">MADBK_172401_WGS</strain>
        <tissue evidence="12">Digestive gland</tissue>
    </source>
</reference>
<keyword evidence="6 11" id="KW-1133">Transmembrane helix</keyword>
<feature type="transmembrane region" description="Helical" evidence="11">
    <location>
        <begin position="406"/>
        <end position="427"/>
    </location>
</feature>
<keyword evidence="3 10" id="KW-0813">Transport</keyword>
<sequence length="495" mass="54870">MGHDQDENKQRGNWSSNTEYVLSLAGYAVGLGNMWRFPYLCYKNGGGAFLIPYLVMVTLVGIPLFFLESALGQFTSTGFLTLYNVAPMFRGIGYAKMLINLIASGYYGMVVAYPLVFIVYSFASSVPWASCDNPWNTAHCFTPQDRNASHKILGLSEGIGQPGSLVWSLVLASAIVWAVTFLSIFKGIKVLGKVVWFTATFPLVMLVVLFVRGVTLPGAGHGISYYIVPNFSKLGEPMVWCDAAVQVFFSLGTGWGTVTTMSSFSRFKNNCLRDALLVPLINSMASIFAGFVVFSVLGFLSIEMGTTISEVTTAGKTRLGLRHVPSSLRMLPMPTLWSVLFFLMLFFLGIDSTGGFYVLQLLDRYSVSLGLLTATICELVVFSYVYGAGHLMRDFEMMLGKELSSFWYCTWMVVTPLVLVCIFGSTFSMESYLSYQGYIYPAWAHVVGWGTAVFSLLAVPTYLIFYLLTTKDSFSQVRVRIKGGVAWCFLMVYYK</sequence>
<dbReference type="InterPro" id="IPR037272">
    <property type="entry name" value="SNS_sf"/>
</dbReference>
<feature type="binding site" evidence="8">
    <location>
        <position position="26"/>
    </location>
    <ligand>
        <name>Na(+)</name>
        <dbReference type="ChEBI" id="CHEBI:29101"/>
        <label>1</label>
    </ligand>
</feature>
<evidence type="ECO:0000256" key="2">
    <source>
        <dbReference type="ARBA" id="ARBA00006459"/>
    </source>
</evidence>
<evidence type="ECO:0000256" key="3">
    <source>
        <dbReference type="ARBA" id="ARBA00022448"/>
    </source>
</evidence>
<evidence type="ECO:0000256" key="6">
    <source>
        <dbReference type="ARBA" id="ARBA00022989"/>
    </source>
</evidence>
<dbReference type="GO" id="GO:0005283">
    <property type="term" value="F:amino acid:sodium symporter activity"/>
    <property type="evidence" value="ECO:0007669"/>
    <property type="project" value="TreeGrafter"/>
</dbReference>
<dbReference type="PANTHER" id="PTHR11616">
    <property type="entry name" value="SODIUM/CHLORIDE DEPENDENT TRANSPORTER"/>
    <property type="match status" value="1"/>
</dbReference>
<feature type="transmembrane region" description="Helical" evidence="11">
    <location>
        <begin position="105"/>
        <end position="123"/>
    </location>
</feature>
<dbReference type="AlphaFoldDB" id="A0A8J4Y5S5"/>
<evidence type="ECO:0000256" key="11">
    <source>
        <dbReference type="SAM" id="Phobius"/>
    </source>
</evidence>
<dbReference type="PROSITE" id="PS50267">
    <property type="entry name" value="NA_NEUROTRAN_SYMP_3"/>
    <property type="match status" value="1"/>
</dbReference>
<dbReference type="SUPFAM" id="SSF161070">
    <property type="entry name" value="SNF-like"/>
    <property type="match status" value="1"/>
</dbReference>
<dbReference type="PANTHER" id="PTHR11616:SF241">
    <property type="entry name" value="SODIUM- AND CHLORIDE-DEPENDENT GLYCINE TRANSPORTER 2"/>
    <property type="match status" value="1"/>
</dbReference>
<dbReference type="GO" id="GO:0089718">
    <property type="term" value="P:amino acid import across plasma membrane"/>
    <property type="evidence" value="ECO:0007669"/>
    <property type="project" value="TreeGrafter"/>
</dbReference>
<feature type="transmembrane region" description="Helical" evidence="11">
    <location>
        <begin position="336"/>
        <end position="359"/>
    </location>
</feature>
<dbReference type="GO" id="GO:0046872">
    <property type="term" value="F:metal ion binding"/>
    <property type="evidence" value="ECO:0007669"/>
    <property type="project" value="UniProtKB-KW"/>
</dbReference>
<dbReference type="NCBIfam" id="NF037979">
    <property type="entry name" value="Na_transp"/>
    <property type="match status" value="1"/>
</dbReference>
<dbReference type="OrthoDB" id="6581954at2759"/>
<dbReference type="PROSITE" id="PS00610">
    <property type="entry name" value="NA_NEUROTRAN_SYMP_1"/>
    <property type="match status" value="1"/>
</dbReference>
<evidence type="ECO:0000256" key="1">
    <source>
        <dbReference type="ARBA" id="ARBA00004141"/>
    </source>
</evidence>
<feature type="disulfide bond" evidence="9">
    <location>
        <begin position="131"/>
        <end position="140"/>
    </location>
</feature>
<evidence type="ECO:0000256" key="8">
    <source>
        <dbReference type="PIRSR" id="PIRSR600175-1"/>
    </source>
</evidence>
<name>A0A8J4Y5S5_CHIOP</name>
<feature type="transmembrane region" description="Helical" evidence="11">
    <location>
        <begin position="194"/>
        <end position="214"/>
    </location>
</feature>
<keyword evidence="13" id="KW-1185">Reference proteome</keyword>
<evidence type="ECO:0000313" key="12">
    <source>
        <dbReference type="EMBL" id="KAG0721117.1"/>
    </source>
</evidence>
<feature type="binding site" evidence="8">
    <location>
        <position position="28"/>
    </location>
    <ligand>
        <name>Na(+)</name>
        <dbReference type="ChEBI" id="CHEBI:29101"/>
        <label>1</label>
    </ligand>
</feature>
<feature type="binding site" evidence="8">
    <location>
        <position position="282"/>
    </location>
    <ligand>
        <name>Na(+)</name>
        <dbReference type="ChEBI" id="CHEBI:29101"/>
        <label>1</label>
    </ligand>
</feature>
<evidence type="ECO:0000256" key="5">
    <source>
        <dbReference type="ARBA" id="ARBA00022847"/>
    </source>
</evidence>
<feature type="binding site" evidence="8">
    <location>
        <position position="351"/>
    </location>
    <ligand>
        <name>Na(+)</name>
        <dbReference type="ChEBI" id="CHEBI:29101"/>
        <label>1</label>
    </ligand>
</feature>
<feature type="binding site" evidence="8">
    <location>
        <position position="348"/>
    </location>
    <ligand>
        <name>Na(+)</name>
        <dbReference type="ChEBI" id="CHEBI:29101"/>
        <label>1</label>
    </ligand>
</feature>
<protein>
    <recommendedName>
        <fullName evidence="10">Transporter</fullName>
    </recommendedName>
</protein>
<gene>
    <name evidence="12" type="primary">Slc6a13_0</name>
    <name evidence="12" type="ORF">GWK47_000659</name>
</gene>
<feature type="transmembrane region" description="Helical" evidence="11">
    <location>
        <begin position="447"/>
        <end position="468"/>
    </location>
</feature>
<dbReference type="Pfam" id="PF00209">
    <property type="entry name" value="SNF"/>
    <property type="match status" value="1"/>
</dbReference>
<evidence type="ECO:0000256" key="9">
    <source>
        <dbReference type="PIRSR" id="PIRSR600175-2"/>
    </source>
</evidence>
<organism evidence="12 13">
    <name type="scientific">Chionoecetes opilio</name>
    <name type="common">Atlantic snow crab</name>
    <name type="synonym">Cancer opilio</name>
    <dbReference type="NCBI Taxonomy" id="41210"/>
    <lineage>
        <taxon>Eukaryota</taxon>
        <taxon>Metazoa</taxon>
        <taxon>Ecdysozoa</taxon>
        <taxon>Arthropoda</taxon>
        <taxon>Crustacea</taxon>
        <taxon>Multicrustacea</taxon>
        <taxon>Malacostraca</taxon>
        <taxon>Eumalacostraca</taxon>
        <taxon>Eucarida</taxon>
        <taxon>Decapoda</taxon>
        <taxon>Pleocyemata</taxon>
        <taxon>Brachyura</taxon>
        <taxon>Eubrachyura</taxon>
        <taxon>Majoidea</taxon>
        <taxon>Majidae</taxon>
        <taxon>Chionoecetes</taxon>
    </lineage>
</organism>
<comment type="similarity">
    <text evidence="2 10">Belongs to the sodium:neurotransmitter symporter (SNF) (TC 2.A.22) family.</text>
</comment>
<keyword evidence="8" id="KW-0479">Metal-binding</keyword>
<feature type="binding site" evidence="8">
    <location>
        <position position="250"/>
    </location>
    <ligand>
        <name>Na(+)</name>
        <dbReference type="ChEBI" id="CHEBI:29101"/>
        <label>1</label>
    </ligand>
</feature>
<evidence type="ECO:0000256" key="7">
    <source>
        <dbReference type="ARBA" id="ARBA00023136"/>
    </source>
</evidence>
<evidence type="ECO:0000256" key="4">
    <source>
        <dbReference type="ARBA" id="ARBA00022692"/>
    </source>
</evidence>
<dbReference type="PRINTS" id="PR00176">
    <property type="entry name" value="NANEUSMPORT"/>
</dbReference>
<feature type="binding site" evidence="8">
    <location>
        <position position="352"/>
    </location>
    <ligand>
        <name>Na(+)</name>
        <dbReference type="ChEBI" id="CHEBI:29101"/>
        <label>2</label>
    </ligand>
</feature>
<keyword evidence="4 10" id="KW-0812">Transmembrane</keyword>
<dbReference type="EMBL" id="JACEEZ010011781">
    <property type="protein sequence ID" value="KAG0721117.1"/>
    <property type="molecule type" value="Genomic_DNA"/>
</dbReference>
<feature type="binding site" evidence="8">
    <location>
        <position position="33"/>
    </location>
    <ligand>
        <name>Na(+)</name>
        <dbReference type="ChEBI" id="CHEBI:29101"/>
        <label>1</label>
    </ligand>
</feature>
<evidence type="ECO:0000313" key="13">
    <source>
        <dbReference type="Proteomes" id="UP000770661"/>
    </source>
</evidence>
<feature type="transmembrane region" description="Helical" evidence="11">
    <location>
        <begin position="165"/>
        <end position="185"/>
    </location>
</feature>